<reference evidence="2 3" key="2">
    <citation type="journal article" date="2010" name="Stand. Genomic Sci.">
        <title>Complete genome sequence of Chitinophaga pinensis type strain (UQM 2034).</title>
        <authorList>
            <person name="Glavina Del Rio T."/>
            <person name="Abt B."/>
            <person name="Spring S."/>
            <person name="Lapidus A."/>
            <person name="Nolan M."/>
            <person name="Tice H."/>
            <person name="Copeland A."/>
            <person name="Cheng J.F."/>
            <person name="Chen F."/>
            <person name="Bruce D."/>
            <person name="Goodwin L."/>
            <person name="Pitluck S."/>
            <person name="Ivanova N."/>
            <person name="Mavromatis K."/>
            <person name="Mikhailova N."/>
            <person name="Pati A."/>
            <person name="Chen A."/>
            <person name="Palaniappan K."/>
            <person name="Land M."/>
            <person name="Hauser L."/>
            <person name="Chang Y.J."/>
            <person name="Jeffries C.D."/>
            <person name="Chain P."/>
            <person name="Saunders E."/>
            <person name="Detter J.C."/>
            <person name="Brettin T."/>
            <person name="Rohde M."/>
            <person name="Goker M."/>
            <person name="Bristow J."/>
            <person name="Eisen J.A."/>
            <person name="Markowitz V."/>
            <person name="Hugenholtz P."/>
            <person name="Kyrpides N.C."/>
            <person name="Klenk H.P."/>
            <person name="Lucas S."/>
        </authorList>
    </citation>
    <scope>NUCLEOTIDE SEQUENCE [LARGE SCALE GENOMIC DNA]</scope>
    <source>
        <strain evidence="3">ATCC 43595 / DSM 2588 / LMG 13176 / NBRC 15968 / NCIMB 11800 / UQM 2034</strain>
    </source>
</reference>
<evidence type="ECO:0000313" key="3">
    <source>
        <dbReference type="Proteomes" id="UP000002215"/>
    </source>
</evidence>
<dbReference type="RefSeq" id="WP_012793968.1">
    <property type="nucleotide sequence ID" value="NC_013132.1"/>
</dbReference>
<protein>
    <submittedName>
        <fullName evidence="2">Uncharacterized protein</fullName>
    </submittedName>
</protein>
<dbReference type="Proteomes" id="UP000002215">
    <property type="component" value="Chromosome"/>
</dbReference>
<dbReference type="EMBL" id="CP001699">
    <property type="protein sequence ID" value="ACU63804.1"/>
    <property type="molecule type" value="Genomic_DNA"/>
</dbReference>
<gene>
    <name evidence="2" type="ordered locus">Cpin_6400</name>
</gene>
<keyword evidence="1" id="KW-0472">Membrane</keyword>
<name>A0A979GA88_CHIPD</name>
<dbReference type="AlphaFoldDB" id="A0A979GA88"/>
<evidence type="ECO:0000313" key="2">
    <source>
        <dbReference type="EMBL" id="ACU63804.1"/>
    </source>
</evidence>
<sequence length="107" mass="11830">MNFLQSPVYFCMLGALAVQLLQIGEYSGITGTKRVNYQTVQFYVFSFVAVLMALIVGYVYFGDELVVHSRMLYFQTGASSPIIIRSLAESVAAGIIPNKVRGRPGIR</sequence>
<keyword evidence="1" id="KW-1133">Transmembrane helix</keyword>
<reference evidence="3" key="1">
    <citation type="submission" date="2009-08" db="EMBL/GenBank/DDBJ databases">
        <title>The complete genome of Chitinophaga pinensis DSM 2588.</title>
        <authorList>
            <consortium name="US DOE Joint Genome Institute (JGI-PGF)"/>
            <person name="Lucas S."/>
            <person name="Copeland A."/>
            <person name="Lapidus A."/>
            <person name="Glavina del Rio T."/>
            <person name="Dalin E."/>
            <person name="Tice H."/>
            <person name="Bruce D."/>
            <person name="Goodwin L."/>
            <person name="Pitluck S."/>
            <person name="Kyrpides N."/>
            <person name="Mavromatis K."/>
            <person name="Ivanova N."/>
            <person name="Mikhailova N."/>
            <person name="Sims D."/>
            <person name="Meinche L."/>
            <person name="Brettin T."/>
            <person name="Detter J.C."/>
            <person name="Han C."/>
            <person name="Larimer F."/>
            <person name="Land M."/>
            <person name="Hauser L."/>
            <person name="Markowitz V."/>
            <person name="Cheng J.-F."/>
            <person name="Hugenholtz P."/>
            <person name="Woyke T."/>
            <person name="Wu D."/>
            <person name="Spring S."/>
            <person name="Klenk H.-P."/>
            <person name="Eisen J.A."/>
        </authorList>
    </citation>
    <scope>NUCLEOTIDE SEQUENCE [LARGE SCALE GENOMIC DNA]</scope>
    <source>
        <strain evidence="3">ATCC 43595 / DSM 2588 / LMG 13176 / NBRC 15968 / NCIMB 11800 / UQM 2034</strain>
    </source>
</reference>
<evidence type="ECO:0000256" key="1">
    <source>
        <dbReference type="SAM" id="Phobius"/>
    </source>
</evidence>
<dbReference type="KEGG" id="cpi:Cpin_6400"/>
<dbReference type="OrthoDB" id="680908at2"/>
<keyword evidence="1" id="KW-0812">Transmembrane</keyword>
<proteinExistence type="predicted"/>
<organism evidence="2 3">
    <name type="scientific">Chitinophaga pinensis (strain ATCC 43595 / DSM 2588 / LMG 13176 / NBRC 15968 / NCIMB 11800 / UQM 2034)</name>
    <dbReference type="NCBI Taxonomy" id="485918"/>
    <lineage>
        <taxon>Bacteria</taxon>
        <taxon>Pseudomonadati</taxon>
        <taxon>Bacteroidota</taxon>
        <taxon>Chitinophagia</taxon>
        <taxon>Chitinophagales</taxon>
        <taxon>Chitinophagaceae</taxon>
        <taxon>Chitinophaga</taxon>
    </lineage>
</organism>
<feature type="transmembrane region" description="Helical" evidence="1">
    <location>
        <begin position="41"/>
        <end position="61"/>
    </location>
</feature>
<accession>A0A979GA88</accession>